<dbReference type="EMBL" id="JAVFWL010000006">
    <property type="protein sequence ID" value="KAK6761037.1"/>
    <property type="molecule type" value="Genomic_DNA"/>
</dbReference>
<keyword evidence="2" id="KW-0472">Membrane</keyword>
<keyword evidence="4" id="KW-1185">Reference proteome</keyword>
<organism evidence="3 4">
    <name type="scientific">Necator americanus</name>
    <name type="common">Human hookworm</name>
    <dbReference type="NCBI Taxonomy" id="51031"/>
    <lineage>
        <taxon>Eukaryota</taxon>
        <taxon>Metazoa</taxon>
        <taxon>Ecdysozoa</taxon>
        <taxon>Nematoda</taxon>
        <taxon>Chromadorea</taxon>
        <taxon>Rhabditida</taxon>
        <taxon>Rhabditina</taxon>
        <taxon>Rhabditomorpha</taxon>
        <taxon>Strongyloidea</taxon>
        <taxon>Ancylostomatidae</taxon>
        <taxon>Bunostominae</taxon>
        <taxon>Necator</taxon>
    </lineage>
</organism>
<dbReference type="Proteomes" id="UP001303046">
    <property type="component" value="Unassembled WGS sequence"/>
</dbReference>
<proteinExistence type="predicted"/>
<evidence type="ECO:0000313" key="4">
    <source>
        <dbReference type="Proteomes" id="UP001303046"/>
    </source>
</evidence>
<accession>A0ABR1EEC0</accession>
<protein>
    <recommendedName>
        <fullName evidence="5">DUF5641 domain-containing protein</fullName>
    </recommendedName>
</protein>
<comment type="caution">
    <text evidence="3">The sequence shown here is derived from an EMBL/GenBank/DDBJ whole genome shotgun (WGS) entry which is preliminary data.</text>
</comment>
<sequence length="575" mass="64914">MPRNSWKIGIIRKLKQSPAGVVREAEIQLPNGRLVRRPVNLLVPIELDDNEEAADYESAKNEEKTSAHPMDEAPNLQKRRATIYVHGKSSTTTLPTTLLLLALLAFFNASVEAVSTPLPSVRTFARCSSKGVELTSFNAQKYELCAGEYCIVKEKPPKKETIQLPPEITLPDYFIQWEISDGHKVTVVEVTCCQVPLCKKVQYWFCTANVLNPKCSPRAAIIVIAIGLYLTTTMIYVLCHVPVTLSIPCRILCKILVRNTQQQEQNVHAIQHQGQFAHRWTIIPRHQINYAGEYRESPLYDQSETWAVPSTVTKKLDRSERLDGTLAIFVQWTAVRVTSDIQGRIDAINLAQRIANSNGYTGNVARRPDLGAQREYATVVESNKINFCLPFITEDLSKAISASLVRSGFDDQVRVVEMLPTNLKKQLVRNRMYDRFCLTPDYVICPFGKEEDCMVSGVVYLISCKTCRDQYIGETGRPLCVRIEEHLKGMKQSNVVTSLGAHRRQCHENVPFCIAVTILSYEPEIIARRTLEAFWINAKGPKMNRKEECLAVTNELALYQDPCGFDLRGHLRVAS</sequence>
<gene>
    <name evidence="3" type="primary">Necator_chrX.g22360</name>
    <name evidence="3" type="ORF">RB195_022198</name>
</gene>
<feature type="compositionally biased region" description="Basic and acidic residues" evidence="1">
    <location>
        <begin position="57"/>
        <end position="71"/>
    </location>
</feature>
<feature type="transmembrane region" description="Helical" evidence="2">
    <location>
        <begin position="219"/>
        <end position="238"/>
    </location>
</feature>
<reference evidence="3 4" key="1">
    <citation type="submission" date="2023-08" db="EMBL/GenBank/DDBJ databases">
        <title>A Necator americanus chromosomal reference genome.</title>
        <authorList>
            <person name="Ilik V."/>
            <person name="Petrzelkova K.J."/>
            <person name="Pardy F."/>
            <person name="Fuh T."/>
            <person name="Niatou-Singa F.S."/>
            <person name="Gouil Q."/>
            <person name="Baker L."/>
            <person name="Ritchie M.E."/>
            <person name="Jex A.R."/>
            <person name="Gazzola D."/>
            <person name="Li H."/>
            <person name="Toshio Fujiwara R."/>
            <person name="Zhan B."/>
            <person name="Aroian R.V."/>
            <person name="Pafco B."/>
            <person name="Schwarz E.M."/>
        </authorList>
    </citation>
    <scope>NUCLEOTIDE SEQUENCE [LARGE SCALE GENOMIC DNA]</scope>
    <source>
        <strain evidence="3 4">Aroian</strain>
        <tissue evidence="3">Whole animal</tissue>
    </source>
</reference>
<evidence type="ECO:0000256" key="1">
    <source>
        <dbReference type="SAM" id="MobiDB-lite"/>
    </source>
</evidence>
<evidence type="ECO:0000256" key="2">
    <source>
        <dbReference type="SAM" id="Phobius"/>
    </source>
</evidence>
<evidence type="ECO:0008006" key="5">
    <source>
        <dbReference type="Google" id="ProtNLM"/>
    </source>
</evidence>
<feature type="region of interest" description="Disordered" evidence="1">
    <location>
        <begin position="53"/>
        <end position="72"/>
    </location>
</feature>
<keyword evidence="2" id="KW-0812">Transmembrane</keyword>
<name>A0ABR1EEC0_NECAM</name>
<evidence type="ECO:0000313" key="3">
    <source>
        <dbReference type="EMBL" id="KAK6761037.1"/>
    </source>
</evidence>
<keyword evidence="2" id="KW-1133">Transmembrane helix</keyword>